<sequence length="109" mass="12609">MRMQFGCYMNIVHTSFHIISNAFEEDFHKFNGRMEQRQPCDIPQKWQAILNLVFAIGAQYLHLTQTSSQADERGHLMYMTRAVRILGLDKAPIFLSAPDLPLIQACYMS</sequence>
<evidence type="ECO:0000313" key="1">
    <source>
        <dbReference type="EMBL" id="ORY00962.1"/>
    </source>
</evidence>
<proteinExistence type="predicted"/>
<evidence type="ECO:0000313" key="2">
    <source>
        <dbReference type="Proteomes" id="UP000193144"/>
    </source>
</evidence>
<dbReference type="PANTHER" id="PTHR47654:SF5">
    <property type="entry name" value="TRANSCRIPTION FACTOR DOMAIN-CONTAINING PROTEIN"/>
    <property type="match status" value="1"/>
</dbReference>
<name>A0A1Y1YSG4_9PLEO</name>
<keyword evidence="2" id="KW-1185">Reference proteome</keyword>
<dbReference type="AlphaFoldDB" id="A0A1Y1YSG4"/>
<protein>
    <recommendedName>
        <fullName evidence="3">Transcription factor domain-containing protein</fullName>
    </recommendedName>
</protein>
<dbReference type="InterPro" id="IPR053230">
    <property type="entry name" value="Trans_reg_galc"/>
</dbReference>
<reference evidence="1 2" key="1">
    <citation type="submission" date="2016-07" db="EMBL/GenBank/DDBJ databases">
        <title>Pervasive Adenine N6-methylation of Active Genes in Fungi.</title>
        <authorList>
            <consortium name="DOE Joint Genome Institute"/>
            <person name="Mondo S.J."/>
            <person name="Dannebaum R.O."/>
            <person name="Kuo R.C."/>
            <person name="Labutti K."/>
            <person name="Haridas S."/>
            <person name="Kuo A."/>
            <person name="Salamov A."/>
            <person name="Ahrendt S.R."/>
            <person name="Lipzen A."/>
            <person name="Sullivan W."/>
            <person name="Andreopoulos W.B."/>
            <person name="Clum A."/>
            <person name="Lindquist E."/>
            <person name="Daum C."/>
            <person name="Ramamoorthy G.K."/>
            <person name="Gryganskyi A."/>
            <person name="Culley D."/>
            <person name="Magnuson J.K."/>
            <person name="James T.Y."/>
            <person name="O'Malley M.A."/>
            <person name="Stajich J.E."/>
            <person name="Spatafora J.W."/>
            <person name="Visel A."/>
            <person name="Grigoriev I.V."/>
        </authorList>
    </citation>
    <scope>NUCLEOTIDE SEQUENCE [LARGE SCALE GENOMIC DNA]</scope>
    <source>
        <strain evidence="1 2">CBS 115471</strain>
    </source>
</reference>
<dbReference type="OrthoDB" id="5296287at2759"/>
<accession>A0A1Y1YSG4</accession>
<gene>
    <name evidence="1" type="ORF">BCR34DRAFT_101974</name>
</gene>
<dbReference type="CDD" id="cd12148">
    <property type="entry name" value="fungal_TF_MHR"/>
    <property type="match status" value="1"/>
</dbReference>
<organism evidence="1 2">
    <name type="scientific">Clohesyomyces aquaticus</name>
    <dbReference type="NCBI Taxonomy" id="1231657"/>
    <lineage>
        <taxon>Eukaryota</taxon>
        <taxon>Fungi</taxon>
        <taxon>Dikarya</taxon>
        <taxon>Ascomycota</taxon>
        <taxon>Pezizomycotina</taxon>
        <taxon>Dothideomycetes</taxon>
        <taxon>Pleosporomycetidae</taxon>
        <taxon>Pleosporales</taxon>
        <taxon>Lindgomycetaceae</taxon>
        <taxon>Clohesyomyces</taxon>
    </lineage>
</organism>
<comment type="caution">
    <text evidence="1">The sequence shown here is derived from an EMBL/GenBank/DDBJ whole genome shotgun (WGS) entry which is preliminary data.</text>
</comment>
<dbReference type="PANTHER" id="PTHR47654">
    <property type="entry name" value="ZN(II)2CYS6 TRANSCRIPTION FACTOR (EUROFUNG)-RELATED"/>
    <property type="match status" value="1"/>
</dbReference>
<dbReference type="EMBL" id="MCFA01000176">
    <property type="protein sequence ID" value="ORY00962.1"/>
    <property type="molecule type" value="Genomic_DNA"/>
</dbReference>
<evidence type="ECO:0008006" key="3">
    <source>
        <dbReference type="Google" id="ProtNLM"/>
    </source>
</evidence>
<dbReference type="Proteomes" id="UP000193144">
    <property type="component" value="Unassembled WGS sequence"/>
</dbReference>